<dbReference type="GO" id="GO:0046872">
    <property type="term" value="F:metal ion binding"/>
    <property type="evidence" value="ECO:0007669"/>
    <property type="project" value="UniProtKB-KW"/>
</dbReference>
<dbReference type="AlphaFoldDB" id="A0A540VGE4"/>
<evidence type="ECO:0000313" key="12">
    <source>
        <dbReference type="EMBL" id="TQE95817.1"/>
    </source>
</evidence>
<sequence length="409" mass="43493">MKRLVRIDKKGLNAVTTQDRRLIYMDHAATTPVRPEVLEAMLPFFTEAYGNPSSIHSLGRRASVALTTARRTIAEILGAHPSEIIFTSCGTESDNAAVRGIALARREATGANRIVTTPVEHKAVLYTAQDLRDHFGFELTLVPVDGEGRVDPADVAAALGDGQDVAVVSVMYANNEVGTIQPIAEIGALCRERGIPFHTDAVQAAGKLPLRVDELQVDALSCSAHKFYGPKGVGFLYLRGGTPCLPFITGGSHENGRRAGTENVPYIVGMAKALALAEAERPQETERLQVLRDQLIGGILEAVDGARLTGSRRERICSHASFVIQGVEAEGVLIGLDLAGVAASSGSACTSASHRPSHVLEAMGVPPRDAVGGLRLTLGHSNTPEDVAYVLEQLPQIVARIRSSTPLPI</sequence>
<evidence type="ECO:0000256" key="3">
    <source>
        <dbReference type="ARBA" id="ARBA00012239"/>
    </source>
</evidence>
<evidence type="ECO:0000256" key="8">
    <source>
        <dbReference type="ARBA" id="ARBA00023014"/>
    </source>
</evidence>
<keyword evidence="13" id="KW-1185">Reference proteome</keyword>
<dbReference type="Pfam" id="PF00266">
    <property type="entry name" value="Aminotran_5"/>
    <property type="match status" value="1"/>
</dbReference>
<dbReference type="PANTHER" id="PTHR11601:SF34">
    <property type="entry name" value="CYSTEINE DESULFURASE"/>
    <property type="match status" value="1"/>
</dbReference>
<keyword evidence="5" id="KW-0479">Metal-binding</keyword>
<keyword evidence="7" id="KW-0408">Iron</keyword>
<dbReference type="InterPro" id="IPR020578">
    <property type="entry name" value="Aminotrans_V_PyrdxlP_BS"/>
</dbReference>
<dbReference type="Proteomes" id="UP000317371">
    <property type="component" value="Unassembled WGS sequence"/>
</dbReference>
<dbReference type="PIRSF" id="PIRSF005572">
    <property type="entry name" value="NifS"/>
    <property type="match status" value="1"/>
</dbReference>
<name>A0A540VGE4_9CHLR</name>
<evidence type="ECO:0000256" key="1">
    <source>
        <dbReference type="ARBA" id="ARBA00001933"/>
    </source>
</evidence>
<dbReference type="GO" id="GO:0051536">
    <property type="term" value="F:iron-sulfur cluster binding"/>
    <property type="evidence" value="ECO:0007669"/>
    <property type="project" value="UniProtKB-KW"/>
</dbReference>
<feature type="domain" description="Aminotransferase class V" evidence="11">
    <location>
        <begin position="23"/>
        <end position="389"/>
    </location>
</feature>
<accession>A0A540VGE4</accession>
<dbReference type="Gene3D" id="3.40.640.10">
    <property type="entry name" value="Type I PLP-dependent aspartate aminotransferase-like (Major domain)"/>
    <property type="match status" value="1"/>
</dbReference>
<evidence type="ECO:0000256" key="4">
    <source>
        <dbReference type="ARBA" id="ARBA00022679"/>
    </source>
</evidence>
<comment type="similarity">
    <text evidence="2">Belongs to the class-V pyridoxal-phosphate-dependent aminotransferase family. NifS/IscS subfamily.</text>
</comment>
<dbReference type="EC" id="2.8.1.7" evidence="3"/>
<dbReference type="InterPro" id="IPR015421">
    <property type="entry name" value="PyrdxlP-dep_Trfase_major"/>
</dbReference>
<dbReference type="OrthoDB" id="9808002at2"/>
<evidence type="ECO:0000256" key="10">
    <source>
        <dbReference type="RuleBase" id="RU004504"/>
    </source>
</evidence>
<protein>
    <recommendedName>
        <fullName evidence="3">cysteine desulfurase</fullName>
        <ecNumber evidence="3">2.8.1.7</ecNumber>
    </recommendedName>
</protein>
<dbReference type="InterPro" id="IPR015424">
    <property type="entry name" value="PyrdxlP-dep_Trfase"/>
</dbReference>
<dbReference type="PANTHER" id="PTHR11601">
    <property type="entry name" value="CYSTEINE DESULFURYLASE FAMILY MEMBER"/>
    <property type="match status" value="1"/>
</dbReference>
<dbReference type="PROSITE" id="PS00595">
    <property type="entry name" value="AA_TRANSFER_CLASS_5"/>
    <property type="match status" value="1"/>
</dbReference>
<evidence type="ECO:0000256" key="9">
    <source>
        <dbReference type="ARBA" id="ARBA00050776"/>
    </source>
</evidence>
<proteinExistence type="inferred from homology"/>
<keyword evidence="8" id="KW-0411">Iron-sulfur</keyword>
<dbReference type="Gene3D" id="1.10.260.50">
    <property type="match status" value="1"/>
</dbReference>
<evidence type="ECO:0000256" key="7">
    <source>
        <dbReference type="ARBA" id="ARBA00023004"/>
    </source>
</evidence>
<comment type="cofactor">
    <cofactor evidence="1 10">
        <name>pyridoxal 5'-phosphate</name>
        <dbReference type="ChEBI" id="CHEBI:597326"/>
    </cofactor>
</comment>
<keyword evidence="6" id="KW-0663">Pyridoxal phosphate</keyword>
<dbReference type="GO" id="GO:0031071">
    <property type="term" value="F:cysteine desulfurase activity"/>
    <property type="evidence" value="ECO:0007669"/>
    <property type="project" value="UniProtKB-EC"/>
</dbReference>
<dbReference type="FunFam" id="3.40.640.10:FF:000084">
    <property type="entry name" value="IscS-like cysteine desulfurase"/>
    <property type="match status" value="1"/>
</dbReference>
<dbReference type="InterPro" id="IPR016454">
    <property type="entry name" value="Cysteine_dSase"/>
</dbReference>
<dbReference type="EMBL" id="VIGC01000011">
    <property type="protein sequence ID" value="TQE95817.1"/>
    <property type="molecule type" value="Genomic_DNA"/>
</dbReference>
<organism evidence="12 13">
    <name type="scientific">Litorilinea aerophila</name>
    <dbReference type="NCBI Taxonomy" id="1204385"/>
    <lineage>
        <taxon>Bacteria</taxon>
        <taxon>Bacillati</taxon>
        <taxon>Chloroflexota</taxon>
        <taxon>Caldilineae</taxon>
        <taxon>Caldilineales</taxon>
        <taxon>Caldilineaceae</taxon>
        <taxon>Litorilinea</taxon>
    </lineage>
</organism>
<gene>
    <name evidence="12" type="ORF">FKZ61_10285</name>
</gene>
<evidence type="ECO:0000313" key="13">
    <source>
        <dbReference type="Proteomes" id="UP000317371"/>
    </source>
</evidence>
<comment type="caution">
    <text evidence="12">The sequence shown here is derived from an EMBL/GenBank/DDBJ whole genome shotgun (WGS) entry which is preliminary data.</text>
</comment>
<dbReference type="InParanoid" id="A0A540VGE4"/>
<evidence type="ECO:0000256" key="6">
    <source>
        <dbReference type="ARBA" id="ARBA00022898"/>
    </source>
</evidence>
<reference evidence="12 13" key="1">
    <citation type="submission" date="2019-06" db="EMBL/GenBank/DDBJ databases">
        <title>Genome sequence of Litorilinea aerophila BAA-2444.</title>
        <authorList>
            <person name="Maclea K.S."/>
            <person name="Maurais E.G."/>
            <person name="Iannazzi L.C."/>
        </authorList>
    </citation>
    <scope>NUCLEOTIDE SEQUENCE [LARGE SCALE GENOMIC DNA]</scope>
    <source>
        <strain evidence="12 13">ATCC BAA-2444</strain>
    </source>
</reference>
<evidence type="ECO:0000256" key="5">
    <source>
        <dbReference type="ARBA" id="ARBA00022723"/>
    </source>
</evidence>
<dbReference type="Gene3D" id="3.90.1150.10">
    <property type="entry name" value="Aspartate Aminotransferase, domain 1"/>
    <property type="match status" value="1"/>
</dbReference>
<comment type="catalytic activity">
    <reaction evidence="9">
        <text>(sulfur carrier)-H + L-cysteine = (sulfur carrier)-SH + L-alanine</text>
        <dbReference type="Rhea" id="RHEA:43892"/>
        <dbReference type="Rhea" id="RHEA-COMP:14737"/>
        <dbReference type="Rhea" id="RHEA-COMP:14739"/>
        <dbReference type="ChEBI" id="CHEBI:29917"/>
        <dbReference type="ChEBI" id="CHEBI:35235"/>
        <dbReference type="ChEBI" id="CHEBI:57972"/>
        <dbReference type="ChEBI" id="CHEBI:64428"/>
        <dbReference type="EC" id="2.8.1.7"/>
    </reaction>
</comment>
<keyword evidence="4" id="KW-0808">Transferase</keyword>
<dbReference type="SUPFAM" id="SSF53383">
    <property type="entry name" value="PLP-dependent transferases"/>
    <property type="match status" value="1"/>
</dbReference>
<dbReference type="InterPro" id="IPR000192">
    <property type="entry name" value="Aminotrans_V_dom"/>
</dbReference>
<evidence type="ECO:0000259" key="11">
    <source>
        <dbReference type="Pfam" id="PF00266"/>
    </source>
</evidence>
<evidence type="ECO:0000256" key="2">
    <source>
        <dbReference type="ARBA" id="ARBA00006490"/>
    </source>
</evidence>
<dbReference type="InterPro" id="IPR015422">
    <property type="entry name" value="PyrdxlP-dep_Trfase_small"/>
</dbReference>
<dbReference type="FunCoup" id="A0A540VGE4">
    <property type="interactions" value="466"/>
</dbReference>